<dbReference type="RefSeq" id="WP_011944180.1">
    <property type="nucleotide sequence ID" value="NC_009486.1"/>
</dbReference>
<dbReference type="HOGENOM" id="CLU_346792_0_0_0"/>
<reference evidence="2 3" key="2">
    <citation type="journal article" date="2009" name="Proc. Natl. Acad. Sci. U.S.A.">
        <title>On the chimeric nature, thermophilic origin, and phylogenetic placement of the Thermotogales.</title>
        <authorList>
            <person name="Zhaxybayeva O."/>
            <person name="Swithers K.S."/>
            <person name="Lapierre P."/>
            <person name="Fournier G.P."/>
            <person name="Bickhart D.M."/>
            <person name="DeBoy R.T."/>
            <person name="Nelson K.E."/>
            <person name="Nesbo C.L."/>
            <person name="Doolittle W.F."/>
            <person name="Gogarten J.P."/>
            <person name="Noll K.M."/>
        </authorList>
    </citation>
    <scope>NUCLEOTIDE SEQUENCE [LARGE SCALE GENOMIC DNA]</scope>
    <source>
        <strain evidence="3">ATCC BAA-488 / DSM 13995 / JCM 10881 / RKU-1</strain>
    </source>
</reference>
<organism evidence="2 3">
    <name type="scientific">Thermotoga petrophila (strain ATCC BAA-488 / DSM 13995 / JCM 10881 / RKU-1)</name>
    <dbReference type="NCBI Taxonomy" id="390874"/>
    <lineage>
        <taxon>Bacteria</taxon>
        <taxon>Thermotogati</taxon>
        <taxon>Thermotogota</taxon>
        <taxon>Thermotogae</taxon>
        <taxon>Thermotogales</taxon>
        <taxon>Thermotogaceae</taxon>
        <taxon>Thermotoga</taxon>
    </lineage>
</organism>
<dbReference type="AlphaFoldDB" id="A5INK3"/>
<dbReference type="STRING" id="390874.Tpet_1776"/>
<dbReference type="Proteomes" id="UP000006558">
    <property type="component" value="Chromosome"/>
</dbReference>
<dbReference type="SUPFAM" id="SSF52540">
    <property type="entry name" value="P-loop containing nucleoside triphosphate hydrolases"/>
    <property type="match status" value="1"/>
</dbReference>
<dbReference type="KEGG" id="tpt:Tpet_1776"/>
<name>A5INK3_THEP1</name>
<dbReference type="eggNOG" id="COG1483">
    <property type="taxonomic scope" value="Bacteria"/>
</dbReference>
<proteinExistence type="predicted"/>
<dbReference type="InterPro" id="IPR027417">
    <property type="entry name" value="P-loop_NTPase"/>
</dbReference>
<gene>
    <name evidence="2" type="ordered locus">Tpet_1776</name>
</gene>
<accession>A5INK3</accession>
<dbReference type="EMBL" id="CP000702">
    <property type="protein sequence ID" value="ABQ47776.1"/>
    <property type="molecule type" value="Genomic_DNA"/>
</dbReference>
<evidence type="ECO:0000256" key="1">
    <source>
        <dbReference type="SAM" id="Coils"/>
    </source>
</evidence>
<sequence>MYRIKDILKPRKDVLEGTFQGVIQTHKVDTKEERLENNPKEFLEITYPSSAIKTILEMIKEKVTGKSFQGGFLLVGPYGSGKSHTLITLYHLFNNPSLARNWGKEWKLDFELPEKSRSVIVSTRRYDVDHLWEPIFKLLGKEDILNEVKRFPTTDQIEKAIGDDTVAIFIDEIENWYGAFDPEKQAHLIEQNETFLEHLLEVAADPTKRLFVFITFLEEKEGLKKIFNRTKPIRIDVSPIEDREKVVLHRLFENIENSDRDKIESVVEKYINAYSSSPIKLEDIQNYKRRMIRTYPFHPLLLDTLFQIYEAASERQNVRGMLNVLADAVKDNYERKDLILLSDIDENAFRGIDLKLMEKYEFDKERVKDIEFAKEILKTVLIFTLNEKTHGATKSDILLSIFSPTEGHTLNSILVNLENIYGKPYYLHRENDVYLFKHDLNIYALLEKEKSKLSEEDVKERIVEIVKKDVFENRVFIFGFDEIPDHNKLKIVVSPESWGVNDTLKAKLSEFYKGKTWQNTYILVLPVVNTIFSFEILEKAKRLKAAENLMNQVKDEGEKLKLKKIIQDEEKGIADKIRTYYGYIVKWVEHEGELDCRLINVSAEINAIREKAKGDPGVICDFIVELTQNKPYGIRIEELIDDFKKYRRYPFILDDETIYTAIRDLHRDKRVIIQGERGKWYIDESPRSIEPSFVVIHPKYIPQVAEESETYEEENVEEITGDDKNENDDKTDVVIVERKEKDELSLTGNSPRVILSQIEARTSEKDEFEEILVEYRFKQKLSKQEIMKFVKQLPFQEDCEIKAKIILWRGKDES</sequence>
<reference evidence="3" key="1">
    <citation type="submission" date="2007-05" db="EMBL/GenBank/DDBJ databases">
        <title>Complete sequence of Thermotoga petrophila RKU-1.</title>
        <authorList>
            <consortium name="US DOE Joint Genome Institute"/>
            <person name="Copeland A."/>
            <person name="Lucas S."/>
            <person name="Lapidus A."/>
            <person name="Barry K."/>
            <person name="Glavina del Rio T."/>
            <person name="Dalin E."/>
            <person name="Tice H."/>
            <person name="Pitluck S."/>
            <person name="Sims D."/>
            <person name="Brettin T."/>
            <person name="Bruce D."/>
            <person name="Detter J.C."/>
            <person name="Han C."/>
            <person name="Tapia R."/>
            <person name="Schmutz J."/>
            <person name="Larimer F."/>
            <person name="Land M."/>
            <person name="Hauser L."/>
            <person name="Kyrpides N."/>
            <person name="Mikhailova N."/>
            <person name="Nelson K."/>
            <person name="Gogarten J.P."/>
            <person name="Noll K."/>
            <person name="Richardson P."/>
        </authorList>
    </citation>
    <scope>NUCLEOTIDE SEQUENCE [LARGE SCALE GENOMIC DNA]</scope>
    <source>
        <strain evidence="3">ATCC BAA-488 / DSM 13995 / JCM 10881 / RKU-1</strain>
    </source>
</reference>
<protein>
    <submittedName>
        <fullName evidence="2">ATPase (AAA+ superfamily)-like protein</fullName>
    </submittedName>
</protein>
<feature type="coiled-coil region" evidence="1">
    <location>
        <begin position="536"/>
        <end position="563"/>
    </location>
</feature>
<evidence type="ECO:0000313" key="3">
    <source>
        <dbReference type="Proteomes" id="UP000006558"/>
    </source>
</evidence>
<keyword evidence="1" id="KW-0175">Coiled coil</keyword>
<evidence type="ECO:0000313" key="2">
    <source>
        <dbReference type="EMBL" id="ABQ47776.1"/>
    </source>
</evidence>
<dbReference type="Gene3D" id="3.40.50.300">
    <property type="entry name" value="P-loop containing nucleotide triphosphate hydrolases"/>
    <property type="match status" value="1"/>
</dbReference>